<evidence type="ECO:0000259" key="5">
    <source>
        <dbReference type="Pfam" id="PF13476"/>
    </source>
</evidence>
<dbReference type="RefSeq" id="WP_093171285.1">
    <property type="nucleotide sequence ID" value="NZ_FNCN01000013.1"/>
</dbReference>
<dbReference type="InterPro" id="IPR038729">
    <property type="entry name" value="Rad50/SbcC_AAA"/>
</dbReference>
<dbReference type="SUPFAM" id="SSF52540">
    <property type="entry name" value="P-loop containing nucleoside triphosphate hydrolases"/>
    <property type="match status" value="1"/>
</dbReference>
<dbReference type="PANTHER" id="PTHR32114:SF2">
    <property type="entry name" value="ABC TRANSPORTER ABCH.3"/>
    <property type="match status" value="1"/>
</dbReference>
<name>A0A1G8B6Z2_9ACTN</name>
<evidence type="ECO:0000313" key="7">
    <source>
        <dbReference type="Proteomes" id="UP000198923"/>
    </source>
</evidence>
<dbReference type="AlphaFoldDB" id="A0A1G8B6Z2"/>
<dbReference type="Proteomes" id="UP000198923">
    <property type="component" value="Unassembled WGS sequence"/>
</dbReference>
<evidence type="ECO:0000256" key="1">
    <source>
        <dbReference type="ARBA" id="ARBA00006930"/>
    </source>
</evidence>
<reference evidence="6 7" key="1">
    <citation type="submission" date="2016-10" db="EMBL/GenBank/DDBJ databases">
        <authorList>
            <person name="de Groot N.N."/>
        </authorList>
    </citation>
    <scope>NUCLEOTIDE SEQUENCE [LARGE SCALE GENOMIC DNA]</scope>
    <source>
        <strain evidence="6 7">CPCC 201354</strain>
    </source>
</reference>
<organism evidence="6 7">
    <name type="scientific">Sinosporangium album</name>
    <dbReference type="NCBI Taxonomy" id="504805"/>
    <lineage>
        <taxon>Bacteria</taxon>
        <taxon>Bacillati</taxon>
        <taxon>Actinomycetota</taxon>
        <taxon>Actinomycetes</taxon>
        <taxon>Streptosporangiales</taxon>
        <taxon>Streptosporangiaceae</taxon>
        <taxon>Sinosporangium</taxon>
    </lineage>
</organism>
<dbReference type="PANTHER" id="PTHR32114">
    <property type="entry name" value="ABC TRANSPORTER ABCH.3"/>
    <property type="match status" value="1"/>
</dbReference>
<dbReference type="EMBL" id="FNCN01000013">
    <property type="protein sequence ID" value="SDH28763.1"/>
    <property type="molecule type" value="Genomic_DNA"/>
</dbReference>
<sequence length="813" mass="87378">MRPLRLHLSNFGSFREPTTVDFSGIDYFALVGPTGAGKSTVIDAICFALYGTAPRWGREKSVAPALAPSASAGEVALVFEAGGRRYGVVRVLQRSARGVVGTREARVEELDGTVPETAPLADLLAASVRLLGHGDGVTGEVERITGLPYKFFTQCVVLPQNRFAEFLHAPPRDRQDLLVQLLDAGVYERVGKRAGQEEKAARDRAEFIRDELRKIQGSDEAAERAASERLSTLRDLSHQVGLEVAALRDQDDELRRVREERAAGEERLTALTALAMPADVPTLADALRTARAAAAECARRIAELEAAERDAEDELSELPDRIGLVRTLELLHDHERTSAELAAAEAKAAAAVHEAALLATGLASAAAALTAAEAERERVRDTHTAAELARRLRVGEPCPACLRAVNELPHHPPLTDMETADRALRAAREGRENAERAHRAAELESVKLGQRVTALSERLTTLPAPATADGAELGRLIDAATAAETAAKSARAATREARAAHARAERRVEELSARAERGWRDLSAARDSVVALDAPPLDRDDLARAWTTLLTWREEAAARGRRTLSTLIQRLVAAEQALAAERGSIAERLRAHHVAVPSKADASALHEAAVTAVALASGELERIRRDREHAAALAAQAAELDEQARVAHELALMLRANNFERWLCSEALDVLVTSASVTLRDLSDGQFELALSDKNDIEVIDHREAGLARSVRTLSGGETFQAALALALALSDQVAGMAAAAARSLDSIFLDEGFGTLDPATLDTVAVTLERLTTGRDRMVGVVTHVPALAERVPVRFEITKDESGSKLSTVIT</sequence>
<feature type="coiled-coil region" evidence="4">
    <location>
        <begin position="247"/>
        <end position="382"/>
    </location>
</feature>
<dbReference type="OrthoDB" id="9795626at2"/>
<dbReference type="Gene3D" id="3.40.50.300">
    <property type="entry name" value="P-loop containing nucleotide triphosphate hydrolases"/>
    <property type="match status" value="2"/>
</dbReference>
<evidence type="ECO:0000256" key="2">
    <source>
        <dbReference type="ARBA" id="ARBA00011322"/>
    </source>
</evidence>
<keyword evidence="7" id="KW-1185">Reference proteome</keyword>
<keyword evidence="4" id="KW-0175">Coiled coil</keyword>
<evidence type="ECO:0000256" key="3">
    <source>
        <dbReference type="ARBA" id="ARBA00013368"/>
    </source>
</evidence>
<keyword evidence="6" id="KW-0540">Nuclease</keyword>
<dbReference type="Pfam" id="PF13558">
    <property type="entry name" value="SbcC_Walker_B"/>
    <property type="match status" value="1"/>
</dbReference>
<dbReference type="GO" id="GO:0016887">
    <property type="term" value="F:ATP hydrolysis activity"/>
    <property type="evidence" value="ECO:0007669"/>
    <property type="project" value="InterPro"/>
</dbReference>
<dbReference type="GO" id="GO:0004527">
    <property type="term" value="F:exonuclease activity"/>
    <property type="evidence" value="ECO:0007669"/>
    <property type="project" value="UniProtKB-KW"/>
</dbReference>
<proteinExistence type="inferred from homology"/>
<dbReference type="Pfam" id="PF13476">
    <property type="entry name" value="AAA_23"/>
    <property type="match status" value="1"/>
</dbReference>
<gene>
    <name evidence="6" type="ORF">SAMN05421505_113165</name>
</gene>
<accession>A0A1G8B6Z2</accession>
<dbReference type="STRING" id="504805.SAMN05421505_113165"/>
<evidence type="ECO:0000313" key="6">
    <source>
        <dbReference type="EMBL" id="SDH28763.1"/>
    </source>
</evidence>
<evidence type="ECO:0000256" key="4">
    <source>
        <dbReference type="SAM" id="Coils"/>
    </source>
</evidence>
<comment type="similarity">
    <text evidence="1">Belongs to the SMC family. SbcC subfamily.</text>
</comment>
<protein>
    <recommendedName>
        <fullName evidence="3">Nuclease SbcCD subunit C</fullName>
    </recommendedName>
</protein>
<keyword evidence="6" id="KW-0378">Hydrolase</keyword>
<keyword evidence="6" id="KW-0269">Exonuclease</keyword>
<feature type="domain" description="Rad50/SbcC-type AAA" evidence="5">
    <location>
        <begin position="5"/>
        <end position="215"/>
    </location>
</feature>
<dbReference type="GO" id="GO:0006302">
    <property type="term" value="P:double-strand break repair"/>
    <property type="evidence" value="ECO:0007669"/>
    <property type="project" value="InterPro"/>
</dbReference>
<feature type="coiled-coil region" evidence="4">
    <location>
        <begin position="417"/>
        <end position="444"/>
    </location>
</feature>
<dbReference type="InterPro" id="IPR027417">
    <property type="entry name" value="P-loop_NTPase"/>
</dbReference>
<comment type="subunit">
    <text evidence="2">Heterodimer of SbcC and SbcD.</text>
</comment>